<gene>
    <name evidence="2" type="ORF">ERS007703_05155</name>
</gene>
<name>A0A0U0T8Y4_MYCTX</name>
<sequence>MFVFAGRVPDPMTYDGMVPVTPPESMIEETGMGVPPSIFTYRVVIGDPTTSTLGAGSGLGPNTSSPAGASMSTPWLRSPGNAIVGMLGPGPTALGPTPRTPSTPTAPK</sequence>
<organism evidence="2 3">
    <name type="scientific">Mycobacterium tuberculosis</name>
    <dbReference type="NCBI Taxonomy" id="1773"/>
    <lineage>
        <taxon>Bacteria</taxon>
        <taxon>Bacillati</taxon>
        <taxon>Actinomycetota</taxon>
        <taxon>Actinomycetes</taxon>
        <taxon>Mycobacteriales</taxon>
        <taxon>Mycobacteriaceae</taxon>
        <taxon>Mycobacterium</taxon>
        <taxon>Mycobacterium tuberculosis complex</taxon>
    </lineage>
</organism>
<feature type="compositionally biased region" description="Pro residues" evidence="1">
    <location>
        <begin position="98"/>
        <end position="108"/>
    </location>
</feature>
<evidence type="ECO:0000256" key="1">
    <source>
        <dbReference type="SAM" id="MobiDB-lite"/>
    </source>
</evidence>
<dbReference type="EMBL" id="CSAE01001188">
    <property type="protein sequence ID" value="COX38028.1"/>
    <property type="molecule type" value="Genomic_DNA"/>
</dbReference>
<dbReference type="Proteomes" id="UP000038802">
    <property type="component" value="Unassembled WGS sequence"/>
</dbReference>
<feature type="region of interest" description="Disordered" evidence="1">
    <location>
        <begin position="52"/>
        <end position="108"/>
    </location>
</feature>
<accession>A0A0U0T8Y4</accession>
<evidence type="ECO:0000313" key="2">
    <source>
        <dbReference type="EMBL" id="COX38028.1"/>
    </source>
</evidence>
<reference evidence="3" key="1">
    <citation type="submission" date="2015-03" db="EMBL/GenBank/DDBJ databases">
        <authorList>
            <consortium name="Pathogen Informatics"/>
        </authorList>
    </citation>
    <scope>NUCLEOTIDE SEQUENCE [LARGE SCALE GENOMIC DNA]</scope>
    <source>
        <strain evidence="3">K00500041</strain>
    </source>
</reference>
<evidence type="ECO:0000313" key="3">
    <source>
        <dbReference type="Proteomes" id="UP000038802"/>
    </source>
</evidence>
<dbReference type="AlphaFoldDB" id="A0A0U0T8Y4"/>
<feature type="compositionally biased region" description="Polar residues" evidence="1">
    <location>
        <begin position="61"/>
        <end position="75"/>
    </location>
</feature>
<protein>
    <submittedName>
        <fullName evidence="2">Uncharacterized protein</fullName>
    </submittedName>
</protein>
<proteinExistence type="predicted"/>